<reference evidence="1" key="1">
    <citation type="submission" date="2020-10" db="EMBL/GenBank/DDBJ databases">
        <authorList>
            <person name="Gilroy R."/>
        </authorList>
    </citation>
    <scope>NUCLEOTIDE SEQUENCE</scope>
    <source>
        <strain evidence="1">ChiSjej6B24-2974</strain>
    </source>
</reference>
<accession>A0A9D0ZP38</accession>
<name>A0A9D0ZP38_9FIRM</name>
<evidence type="ECO:0000313" key="1">
    <source>
        <dbReference type="EMBL" id="HIQ83983.1"/>
    </source>
</evidence>
<comment type="caution">
    <text evidence="1">The sequence shown here is derived from an EMBL/GenBank/DDBJ whole genome shotgun (WGS) entry which is preliminary data.</text>
</comment>
<gene>
    <name evidence="1" type="ORF">IAA52_12895</name>
</gene>
<protein>
    <submittedName>
        <fullName evidence="1">Uncharacterized protein</fullName>
    </submittedName>
</protein>
<dbReference type="AlphaFoldDB" id="A0A9D0ZP38"/>
<dbReference type="EMBL" id="DVFZ01000120">
    <property type="protein sequence ID" value="HIQ83983.1"/>
    <property type="molecule type" value="Genomic_DNA"/>
</dbReference>
<reference evidence="1" key="2">
    <citation type="journal article" date="2021" name="PeerJ">
        <title>Extensive microbial diversity within the chicken gut microbiome revealed by metagenomics and culture.</title>
        <authorList>
            <person name="Gilroy R."/>
            <person name="Ravi A."/>
            <person name="Getino M."/>
            <person name="Pursley I."/>
            <person name="Horton D.L."/>
            <person name="Alikhan N.F."/>
            <person name="Baker D."/>
            <person name="Gharbi K."/>
            <person name="Hall N."/>
            <person name="Watson M."/>
            <person name="Adriaenssens E.M."/>
            <person name="Foster-Nyarko E."/>
            <person name="Jarju S."/>
            <person name="Secka A."/>
            <person name="Antonio M."/>
            <person name="Oren A."/>
            <person name="Chaudhuri R.R."/>
            <person name="La Ragione R."/>
            <person name="Hildebrand F."/>
            <person name="Pallen M.J."/>
        </authorList>
    </citation>
    <scope>NUCLEOTIDE SEQUENCE</scope>
    <source>
        <strain evidence="1">ChiSjej6B24-2974</strain>
    </source>
</reference>
<dbReference type="Proteomes" id="UP000824260">
    <property type="component" value="Unassembled WGS sequence"/>
</dbReference>
<proteinExistence type="predicted"/>
<organism evidence="1 2">
    <name type="scientific">Candidatus Pullichristensenella stercorigallinarum</name>
    <dbReference type="NCBI Taxonomy" id="2840909"/>
    <lineage>
        <taxon>Bacteria</taxon>
        <taxon>Bacillati</taxon>
        <taxon>Bacillota</taxon>
        <taxon>Clostridia</taxon>
        <taxon>Candidatus Pullichristensenella</taxon>
    </lineage>
</organism>
<evidence type="ECO:0000313" key="2">
    <source>
        <dbReference type="Proteomes" id="UP000824260"/>
    </source>
</evidence>
<sequence>MNVSGQMAMPERLRILAADLSLRCPGFAVLQYEGGKISIERLCHLDNRRSRASHGEILAAICSLITG</sequence>